<gene>
    <name evidence="2" type="ORF">SAMN02745121_00054</name>
</gene>
<evidence type="ECO:0000256" key="1">
    <source>
        <dbReference type="SAM" id="MobiDB-lite"/>
    </source>
</evidence>
<feature type="compositionally biased region" description="Gly residues" evidence="1">
    <location>
        <begin position="144"/>
        <end position="155"/>
    </location>
</feature>
<name>A0A1I1SSZ5_9BACT</name>
<protein>
    <recommendedName>
        <fullName evidence="4">VWA domain containing CoxE-like protein</fullName>
    </recommendedName>
</protein>
<dbReference type="Pfam" id="PF05762">
    <property type="entry name" value="VWA_CoxE"/>
    <property type="match status" value="1"/>
</dbReference>
<organism evidence="2 3">
    <name type="scientific">Nannocystis exedens</name>
    <dbReference type="NCBI Taxonomy" id="54"/>
    <lineage>
        <taxon>Bacteria</taxon>
        <taxon>Pseudomonadati</taxon>
        <taxon>Myxococcota</taxon>
        <taxon>Polyangia</taxon>
        <taxon>Nannocystales</taxon>
        <taxon>Nannocystaceae</taxon>
        <taxon>Nannocystis</taxon>
    </lineage>
</organism>
<dbReference type="STRING" id="54.SAMN02745121_00054"/>
<evidence type="ECO:0000313" key="2">
    <source>
        <dbReference type="EMBL" id="SFD46170.1"/>
    </source>
</evidence>
<dbReference type="PANTHER" id="PTHR39338:SF7">
    <property type="entry name" value="BLL6692 PROTEIN"/>
    <property type="match status" value="1"/>
</dbReference>
<dbReference type="EMBL" id="FOMX01000002">
    <property type="protein sequence ID" value="SFD46170.1"/>
    <property type="molecule type" value="Genomic_DNA"/>
</dbReference>
<evidence type="ECO:0008006" key="4">
    <source>
        <dbReference type="Google" id="ProtNLM"/>
    </source>
</evidence>
<sequence length="418" mass="46852">MFVTPYESPGGALFLEFFYALRSRGVPVSTHNWLALVDALSRGLHQNSLDGFYQVARCLLVSSEVHYDEFDRVFGQVFRGVEADLRGLLAGVEAWLQDPKALAELDEATLAALKALDLETLRQELLDRLKRQKERHDGGNTWVGTGGTSPFGQGGQNPAGIRVGGQGGGRSALAVADARRFQEFRKDVVLDTRQIAAALRRLRRLSREDGKLELDLDETIDATARNCGDIEVVLTPERHSQVRTLLLLDVGGSMDPHAHLVSRLFSAAHQGGGFRELRSYYFHNCVYGRVYEDAQFRKPVLTSNLLRELDHKWTVILVGDAYMHPGELTMTSGDWWESNRGPSGLTWLARIADRFPRSVWLNPEQPGLWRSGTIAEIARVFPMFQLTLAGLDDMVKFLRRPTVSAERRMLIQRLARAA</sequence>
<dbReference type="RefSeq" id="WP_245913920.1">
    <property type="nucleotide sequence ID" value="NZ_FOMX01000002.1"/>
</dbReference>
<proteinExistence type="predicted"/>
<evidence type="ECO:0000313" key="3">
    <source>
        <dbReference type="Proteomes" id="UP000199400"/>
    </source>
</evidence>
<dbReference type="InterPro" id="IPR008912">
    <property type="entry name" value="Uncharacterised_CoxE"/>
</dbReference>
<keyword evidence="3" id="KW-1185">Reference proteome</keyword>
<reference evidence="3" key="1">
    <citation type="submission" date="2016-10" db="EMBL/GenBank/DDBJ databases">
        <authorList>
            <person name="Varghese N."/>
            <person name="Submissions S."/>
        </authorList>
    </citation>
    <scope>NUCLEOTIDE SEQUENCE [LARGE SCALE GENOMIC DNA]</scope>
    <source>
        <strain evidence="3">ATCC 25963</strain>
    </source>
</reference>
<dbReference type="AlphaFoldDB" id="A0A1I1SSZ5"/>
<accession>A0A1I1SSZ5</accession>
<feature type="region of interest" description="Disordered" evidence="1">
    <location>
        <begin position="136"/>
        <end position="155"/>
    </location>
</feature>
<dbReference type="PANTHER" id="PTHR39338">
    <property type="entry name" value="BLL5662 PROTEIN-RELATED"/>
    <property type="match status" value="1"/>
</dbReference>
<dbReference type="Proteomes" id="UP000199400">
    <property type="component" value="Unassembled WGS sequence"/>
</dbReference>